<gene>
    <name evidence="1" type="primary">RPS6_18</name>
    <name evidence="1" type="ORF">VNI00_009341</name>
</gene>
<keyword evidence="2" id="KW-1185">Reference proteome</keyword>
<sequence>MAANTVPDAALQLSSSTTPDISSYLTYIITLAPDIASVIWRYIRFQYPCITIAELEIKEGFVDALRDNVLRKGYLRPSDDNFEDMAQRRSDLKMNASEIRTRSLETASSAWSYIGFHPAIVSDIVAWNREADQYERELLLITEARARERLRRQQNRNLVTSFDGQQTRNVVQTVSPPPLALTRQNRRYTEGSSSLHSLPL</sequence>
<proteinExistence type="predicted"/>
<dbReference type="Proteomes" id="UP001383192">
    <property type="component" value="Unassembled WGS sequence"/>
</dbReference>
<keyword evidence="1" id="KW-0689">Ribosomal protein</keyword>
<dbReference type="GO" id="GO:0005840">
    <property type="term" value="C:ribosome"/>
    <property type="evidence" value="ECO:0007669"/>
    <property type="project" value="UniProtKB-KW"/>
</dbReference>
<accession>A0AAW0CRT5</accession>
<name>A0AAW0CRT5_9AGAR</name>
<reference evidence="1 2" key="1">
    <citation type="submission" date="2024-01" db="EMBL/GenBank/DDBJ databases">
        <title>A draft genome for a cacao thread blight-causing isolate of Paramarasmius palmivorus.</title>
        <authorList>
            <person name="Baruah I.K."/>
            <person name="Bukari Y."/>
            <person name="Amoako-Attah I."/>
            <person name="Meinhardt L.W."/>
            <person name="Bailey B.A."/>
            <person name="Cohen S.P."/>
        </authorList>
    </citation>
    <scope>NUCLEOTIDE SEQUENCE [LARGE SCALE GENOMIC DNA]</scope>
    <source>
        <strain evidence="1 2">GH-12</strain>
    </source>
</reference>
<dbReference type="AlphaFoldDB" id="A0AAW0CRT5"/>
<protein>
    <submittedName>
        <fullName evidence="1">40S ribosomal protein S6</fullName>
    </submittedName>
</protein>
<keyword evidence="1" id="KW-0687">Ribonucleoprotein</keyword>
<evidence type="ECO:0000313" key="2">
    <source>
        <dbReference type="Proteomes" id="UP001383192"/>
    </source>
</evidence>
<organism evidence="1 2">
    <name type="scientific">Paramarasmius palmivorus</name>
    <dbReference type="NCBI Taxonomy" id="297713"/>
    <lineage>
        <taxon>Eukaryota</taxon>
        <taxon>Fungi</taxon>
        <taxon>Dikarya</taxon>
        <taxon>Basidiomycota</taxon>
        <taxon>Agaricomycotina</taxon>
        <taxon>Agaricomycetes</taxon>
        <taxon>Agaricomycetidae</taxon>
        <taxon>Agaricales</taxon>
        <taxon>Marasmiineae</taxon>
        <taxon>Marasmiaceae</taxon>
        <taxon>Paramarasmius</taxon>
    </lineage>
</organism>
<comment type="caution">
    <text evidence="1">The sequence shown here is derived from an EMBL/GenBank/DDBJ whole genome shotgun (WGS) entry which is preliminary data.</text>
</comment>
<dbReference type="EMBL" id="JAYKXP010000034">
    <property type="protein sequence ID" value="KAK7041473.1"/>
    <property type="molecule type" value="Genomic_DNA"/>
</dbReference>
<evidence type="ECO:0000313" key="1">
    <source>
        <dbReference type="EMBL" id="KAK7041473.1"/>
    </source>
</evidence>